<dbReference type="GO" id="GO:0015074">
    <property type="term" value="P:DNA integration"/>
    <property type="evidence" value="ECO:0007669"/>
    <property type="project" value="InterPro"/>
</dbReference>
<dbReference type="PANTHER" id="PTHR23022:SF135">
    <property type="entry name" value="SI:DKEY-77F5.3"/>
    <property type="match status" value="1"/>
</dbReference>
<evidence type="ECO:0000259" key="5">
    <source>
        <dbReference type="Pfam" id="PF13358"/>
    </source>
</evidence>
<dbReference type="InterPro" id="IPR038717">
    <property type="entry name" value="Tc1-like_DDE_dom"/>
</dbReference>
<dbReference type="PROSITE" id="PS51125">
    <property type="entry name" value="NHL"/>
    <property type="match status" value="1"/>
</dbReference>
<evidence type="ECO:0000256" key="2">
    <source>
        <dbReference type="PROSITE-ProRule" id="PRU00504"/>
    </source>
</evidence>
<dbReference type="InterPro" id="IPR002492">
    <property type="entry name" value="Transposase_Tc1-like"/>
</dbReference>
<organism evidence="6 7">
    <name type="scientific">Adineta ricciae</name>
    <name type="common">Rotifer</name>
    <dbReference type="NCBI Taxonomy" id="249248"/>
    <lineage>
        <taxon>Eukaryota</taxon>
        <taxon>Metazoa</taxon>
        <taxon>Spiralia</taxon>
        <taxon>Gnathifera</taxon>
        <taxon>Rotifera</taxon>
        <taxon>Eurotatoria</taxon>
        <taxon>Bdelloidea</taxon>
        <taxon>Adinetida</taxon>
        <taxon>Adinetidae</taxon>
        <taxon>Adineta</taxon>
    </lineage>
</organism>
<dbReference type="SUPFAM" id="SSF49758">
    <property type="entry name" value="Calpain large subunit, middle domain (domain III)"/>
    <property type="match status" value="1"/>
</dbReference>
<feature type="transmembrane region" description="Helical" evidence="3">
    <location>
        <begin position="239"/>
        <end position="256"/>
    </location>
</feature>
<keyword evidence="3" id="KW-1133">Transmembrane helix</keyword>
<dbReference type="InterPro" id="IPR052338">
    <property type="entry name" value="Transposase_5"/>
</dbReference>
<keyword evidence="3" id="KW-0812">Transmembrane</keyword>
<dbReference type="GO" id="GO:0006313">
    <property type="term" value="P:DNA transposition"/>
    <property type="evidence" value="ECO:0007669"/>
    <property type="project" value="InterPro"/>
</dbReference>
<accession>A0A815XLN5</accession>
<dbReference type="PANTHER" id="PTHR23022">
    <property type="entry name" value="TRANSPOSABLE ELEMENT-RELATED"/>
    <property type="match status" value="1"/>
</dbReference>
<dbReference type="GO" id="GO:0003677">
    <property type="term" value="F:DNA binding"/>
    <property type="evidence" value="ECO:0007669"/>
    <property type="project" value="InterPro"/>
</dbReference>
<dbReference type="InterPro" id="IPR011042">
    <property type="entry name" value="6-blade_b-propeller_TolB-like"/>
</dbReference>
<dbReference type="InterPro" id="IPR001258">
    <property type="entry name" value="NHL_repeat"/>
</dbReference>
<dbReference type="CDD" id="cd05819">
    <property type="entry name" value="NHL"/>
    <property type="match status" value="1"/>
</dbReference>
<protein>
    <submittedName>
        <fullName evidence="6">Uncharacterized protein</fullName>
    </submittedName>
</protein>
<dbReference type="Pfam" id="PF01498">
    <property type="entry name" value="HTH_Tnp_Tc3_2"/>
    <property type="match status" value="1"/>
</dbReference>
<dbReference type="SUPFAM" id="SSF101898">
    <property type="entry name" value="NHL repeat"/>
    <property type="match status" value="1"/>
</dbReference>
<comment type="caution">
    <text evidence="6">The sequence shown here is derived from an EMBL/GenBank/DDBJ whole genome shotgun (WGS) entry which is preliminary data.</text>
</comment>
<evidence type="ECO:0000313" key="6">
    <source>
        <dbReference type="EMBL" id="CAF1559569.1"/>
    </source>
</evidence>
<dbReference type="Gene3D" id="1.20.1070.10">
    <property type="entry name" value="Rhodopsin 7-helix transmembrane proteins"/>
    <property type="match status" value="2"/>
</dbReference>
<feature type="transmembrane region" description="Helical" evidence="3">
    <location>
        <begin position="1145"/>
        <end position="1163"/>
    </location>
</feature>
<feature type="transmembrane region" description="Helical" evidence="3">
    <location>
        <begin position="140"/>
        <end position="163"/>
    </location>
</feature>
<dbReference type="EMBL" id="CAJNOR010005375">
    <property type="protein sequence ID" value="CAF1559569.1"/>
    <property type="molecule type" value="Genomic_DNA"/>
</dbReference>
<feature type="transmembrane region" description="Helical" evidence="3">
    <location>
        <begin position="1216"/>
        <end position="1238"/>
    </location>
</feature>
<evidence type="ECO:0000313" key="7">
    <source>
        <dbReference type="Proteomes" id="UP000663828"/>
    </source>
</evidence>
<feature type="transmembrane region" description="Helical" evidence="3">
    <location>
        <begin position="1022"/>
        <end position="1049"/>
    </location>
</feature>
<feature type="transmembrane region" description="Helical" evidence="3">
    <location>
        <begin position="194"/>
        <end position="218"/>
    </location>
</feature>
<feature type="repeat" description="NHL" evidence="2">
    <location>
        <begin position="454"/>
        <end position="493"/>
    </location>
</feature>
<keyword evidence="1" id="KW-0677">Repeat</keyword>
<sequence length="1541" mass="176894">MSNETNVSEEEINEIVPSAKVQFWTFLIFEIPSLICLIYLVYHLLTNKNLRQALNNHVIIILLFLCLIIEIIDIPLYLDAFLHNGTNSFHPSTNICLLWWLIDYGAYGAVIIMLTWASFERHILIFHHNRFLSTKRKRIIFHYIPLGLIAIYIIGFYIGVIIFPPCENTFDMDSLSCGSSPCYLEVTWLDMCDFMLNGVICTVIEAICSVGLLIRVIWQKHRVHQPILWRKHRKMTIQLLSISTLSLSIIFPQSLLAFIRKMIPGMDSFAAVSASYFFYLVSFVILLLPIVSLACLPELWPVFLNEPKFCPTVKWNEPAITFFQDKNRGSNHAIEIFIDIDNTIYAINTGGDQILVWRKHDTFPMTIHDQDWCIFSSIFVPKINEIYISCWRSEIIRWIPSTNTFVNITTFESQGYQLFIDINNYLYCSMLYADTVEKIWLDSGMEITVVAGTGRAGSAPNELNEPMGIFVDTNLDLYVADSENNRIQLFPLNEKNGITVAGQNSADITIELSSPRAIILDADKYLFIADFTNDRIVGSGPNGFRCLVGCKGRGFPSDRLDGPDNLRFDTYGNMFVGEWMNDRVVKFDLQKDSCSNVPPTIQAIHSSILTDNHPTFSRTKLHPSNYHYEAIELVVNKNDFYILTANSSVDLYGHVYKHHFDRLTPMQNLIAWHGKCCNKDQFKFTLELLKNETYILVVTTYNPNITGPFSITIFGSNQVHLENISIEPSVESIYISALTEDHEKYSPPVCGRHSKYYYEAIQINVNESGFYTILSSIEGMDMDTSIFIYEYEFYSLFPDGYLEHQDICDIYDPAGITIKLQTNIRYIMVVTTCSPDTTGEFVIKVLDASSPAYSNYSLVFTTNNQIFIKDNRTDRCFFYETIRLIVLVDGYYTLSIKGTASLVLNVYKDHFDRRNLYKNLISSKSHVCLQYTYNKHTGHFRRGSTYILFVKGEVSPWFGFAHALSIDVYGPTNVILERINDNSVGCNVGGPCETRRKPIGINLDDILRSQVKQSMTINDQPFVIKIGGVLSIIMFVAALANSICSILTLQNANLRKIGCGLYLLASSITSLLTITMFTIKFWFVVVTNMTRSIGHSIPEGGCKSIETLLKLFFYWDAWLNACVATERAMNVYKGIHFNQKKSKRFARWIIVILPILIMATIIHEPIYRKIHKHNEEKHSTRRTRLIYVEEFAKPKDIWCYPSYSPAVEDYNTTISFIHLLGPFIANLFSALFIIISSARRRAGVQRQQTYREHIRGQWAEHKQLVISPAILLLLSTPRLILSLVEKKATTEAEDRYLLKIMKEDRTKSSQKLAAEWNSSNGKQLCASTVRRRLINMGYKCYTTKRKPLRTPDQIKQRLKFAKDHKHWLKEWQNIIWSDEAHFEVVNRKNRTLVRRLQSESNEPFNFVPRVQGGGGSGSVWGCMSGGARGPIVVYTGRLNGPAYVKVIEEALPMFIENTFDASNNNWAYMHDNAPAHRSKYTADWFENNHINILEWPSNSPDMNPIENVWDYMDKELRKLKPTNVAQLQEMLGKLWRGFTPI</sequence>
<feature type="transmembrane region" description="Helical" evidence="3">
    <location>
        <begin position="1061"/>
        <end position="1083"/>
    </location>
</feature>
<feature type="domain" description="Transposase Tc1-like" evidence="4">
    <location>
        <begin position="1294"/>
        <end position="1366"/>
    </location>
</feature>
<reference evidence="6" key="1">
    <citation type="submission" date="2021-02" db="EMBL/GenBank/DDBJ databases">
        <authorList>
            <person name="Nowell W R."/>
        </authorList>
    </citation>
    <scope>NUCLEOTIDE SEQUENCE</scope>
</reference>
<dbReference type="Proteomes" id="UP000663828">
    <property type="component" value="Unassembled WGS sequence"/>
</dbReference>
<keyword evidence="7" id="KW-1185">Reference proteome</keyword>
<name>A0A815XLN5_ADIRI</name>
<feature type="transmembrane region" description="Helical" evidence="3">
    <location>
        <begin position="276"/>
        <end position="296"/>
    </location>
</feature>
<gene>
    <name evidence="6" type="ORF">XAT740_LOCUS43515</name>
</gene>
<dbReference type="InterPro" id="IPR036397">
    <property type="entry name" value="RNaseH_sf"/>
</dbReference>
<proteinExistence type="predicted"/>
<feature type="domain" description="Tc1-like transposase DDE" evidence="5">
    <location>
        <begin position="1411"/>
        <end position="1526"/>
    </location>
</feature>
<dbReference type="CDD" id="cd00637">
    <property type="entry name" value="7tm_classA_rhodopsin-like"/>
    <property type="match status" value="1"/>
</dbReference>
<keyword evidence="3" id="KW-0472">Membrane</keyword>
<evidence type="ECO:0000256" key="1">
    <source>
        <dbReference type="ARBA" id="ARBA00022737"/>
    </source>
</evidence>
<dbReference type="Pfam" id="PF01436">
    <property type="entry name" value="NHL"/>
    <property type="match status" value="1"/>
</dbReference>
<evidence type="ECO:0000256" key="3">
    <source>
        <dbReference type="SAM" id="Phobius"/>
    </source>
</evidence>
<dbReference type="SUPFAM" id="SSF81321">
    <property type="entry name" value="Family A G protein-coupled receptor-like"/>
    <property type="match status" value="2"/>
</dbReference>
<dbReference type="InterPro" id="IPR036213">
    <property type="entry name" value="Calpain_III_sf"/>
</dbReference>
<feature type="transmembrane region" description="Helical" evidence="3">
    <location>
        <begin position="57"/>
        <end position="78"/>
    </location>
</feature>
<dbReference type="Gene3D" id="3.30.420.10">
    <property type="entry name" value="Ribonuclease H-like superfamily/Ribonuclease H"/>
    <property type="match status" value="1"/>
</dbReference>
<evidence type="ECO:0000259" key="4">
    <source>
        <dbReference type="Pfam" id="PF01498"/>
    </source>
</evidence>
<feature type="transmembrane region" description="Helical" evidence="3">
    <location>
        <begin position="23"/>
        <end position="45"/>
    </location>
</feature>
<dbReference type="Gene3D" id="2.120.10.30">
    <property type="entry name" value="TolB, C-terminal domain"/>
    <property type="match status" value="1"/>
</dbReference>
<feature type="transmembrane region" description="Helical" evidence="3">
    <location>
        <begin position="98"/>
        <end position="119"/>
    </location>
</feature>
<dbReference type="Pfam" id="PF13358">
    <property type="entry name" value="DDE_3"/>
    <property type="match status" value="1"/>
</dbReference>